<dbReference type="GO" id="GO:0016787">
    <property type="term" value="F:hydrolase activity"/>
    <property type="evidence" value="ECO:0007669"/>
    <property type="project" value="UniProtKB-KW"/>
</dbReference>
<evidence type="ECO:0000313" key="4">
    <source>
        <dbReference type="Proteomes" id="UP000799441"/>
    </source>
</evidence>
<dbReference type="OrthoDB" id="408631at2759"/>
<gene>
    <name evidence="3" type="ORF">K431DRAFT_286328</name>
</gene>
<reference evidence="3" key="1">
    <citation type="journal article" date="2020" name="Stud. Mycol.">
        <title>101 Dothideomycetes genomes: a test case for predicting lifestyles and emergence of pathogens.</title>
        <authorList>
            <person name="Haridas S."/>
            <person name="Albert R."/>
            <person name="Binder M."/>
            <person name="Bloem J."/>
            <person name="Labutti K."/>
            <person name="Salamov A."/>
            <person name="Andreopoulos B."/>
            <person name="Baker S."/>
            <person name="Barry K."/>
            <person name="Bills G."/>
            <person name="Bluhm B."/>
            <person name="Cannon C."/>
            <person name="Castanera R."/>
            <person name="Culley D."/>
            <person name="Daum C."/>
            <person name="Ezra D."/>
            <person name="Gonzalez J."/>
            <person name="Henrissat B."/>
            <person name="Kuo A."/>
            <person name="Liang C."/>
            <person name="Lipzen A."/>
            <person name="Lutzoni F."/>
            <person name="Magnuson J."/>
            <person name="Mondo S."/>
            <person name="Nolan M."/>
            <person name="Ohm R."/>
            <person name="Pangilinan J."/>
            <person name="Park H.-J."/>
            <person name="Ramirez L."/>
            <person name="Alfaro M."/>
            <person name="Sun H."/>
            <person name="Tritt A."/>
            <person name="Yoshinaga Y."/>
            <person name="Zwiers L.-H."/>
            <person name="Turgeon B."/>
            <person name="Goodwin S."/>
            <person name="Spatafora J."/>
            <person name="Crous P."/>
            <person name="Grigoriev I."/>
        </authorList>
    </citation>
    <scope>NUCLEOTIDE SEQUENCE</scope>
    <source>
        <strain evidence="3">CBS 116435</strain>
    </source>
</reference>
<accession>A0A9P4Q7G2</accession>
<keyword evidence="1" id="KW-0378">Hydrolase</keyword>
<dbReference type="PANTHER" id="PTHR48081:SF8">
    <property type="entry name" value="ALPHA_BETA HYDROLASE FOLD-3 DOMAIN-CONTAINING PROTEIN-RELATED"/>
    <property type="match status" value="1"/>
</dbReference>
<keyword evidence="4" id="KW-1185">Reference proteome</keyword>
<name>A0A9P4Q7G2_9PEZI</name>
<evidence type="ECO:0000256" key="1">
    <source>
        <dbReference type="ARBA" id="ARBA00022801"/>
    </source>
</evidence>
<sequence>MAMALVTDWQATAETHPEWDKTIEDEGGVVPDIGLFPSVESVRSWVERAHAKAASGEKEAIPGITVKDHQVTGRDGTKITCRVHAPEGNKGGAPLYVMLHGGGWCMGDLESEKPLCNRLVKDLGFVVVNVDYRLAPENKFPAAVHDCFDATKWAAENAAFLGTDPTKSFILGGTSAGGNLTAVISHLARDEKLSPPLTGCHLMIPAVCDFRSMPEKYKKDANSWEQNKAAPVLGRKACLMFFNGYVNNNGDEKDYMVNPLIWKTGHSGLPPQAFQICGKDPLRDEALIYERLLREEEGTKTKLLVYQGLPHGFWGVFPQMKVSQQFVDESVESVKWLMSQL</sequence>
<dbReference type="InterPro" id="IPR013094">
    <property type="entry name" value="AB_hydrolase_3"/>
</dbReference>
<evidence type="ECO:0000313" key="3">
    <source>
        <dbReference type="EMBL" id="KAF2719841.1"/>
    </source>
</evidence>
<dbReference type="InterPro" id="IPR050300">
    <property type="entry name" value="GDXG_lipolytic_enzyme"/>
</dbReference>
<protein>
    <recommendedName>
        <fullName evidence="2">Alpha/beta hydrolase fold-3 domain-containing protein</fullName>
    </recommendedName>
</protein>
<comment type="caution">
    <text evidence="3">The sequence shown here is derived from an EMBL/GenBank/DDBJ whole genome shotgun (WGS) entry which is preliminary data.</text>
</comment>
<dbReference type="Pfam" id="PF07859">
    <property type="entry name" value="Abhydrolase_3"/>
    <property type="match status" value="1"/>
</dbReference>
<dbReference type="EMBL" id="MU003806">
    <property type="protein sequence ID" value="KAF2719841.1"/>
    <property type="molecule type" value="Genomic_DNA"/>
</dbReference>
<dbReference type="AlphaFoldDB" id="A0A9P4Q7G2"/>
<dbReference type="SUPFAM" id="SSF53474">
    <property type="entry name" value="alpha/beta-Hydrolases"/>
    <property type="match status" value="1"/>
</dbReference>
<organism evidence="3 4">
    <name type="scientific">Polychaeton citri CBS 116435</name>
    <dbReference type="NCBI Taxonomy" id="1314669"/>
    <lineage>
        <taxon>Eukaryota</taxon>
        <taxon>Fungi</taxon>
        <taxon>Dikarya</taxon>
        <taxon>Ascomycota</taxon>
        <taxon>Pezizomycotina</taxon>
        <taxon>Dothideomycetes</taxon>
        <taxon>Dothideomycetidae</taxon>
        <taxon>Capnodiales</taxon>
        <taxon>Capnodiaceae</taxon>
        <taxon>Polychaeton</taxon>
    </lineage>
</organism>
<dbReference type="PANTHER" id="PTHR48081">
    <property type="entry name" value="AB HYDROLASE SUPERFAMILY PROTEIN C4A8.06C"/>
    <property type="match status" value="1"/>
</dbReference>
<dbReference type="Gene3D" id="3.40.50.1820">
    <property type="entry name" value="alpha/beta hydrolase"/>
    <property type="match status" value="1"/>
</dbReference>
<dbReference type="InterPro" id="IPR029058">
    <property type="entry name" value="AB_hydrolase_fold"/>
</dbReference>
<feature type="domain" description="Alpha/beta hydrolase fold-3" evidence="2">
    <location>
        <begin position="97"/>
        <end position="314"/>
    </location>
</feature>
<proteinExistence type="predicted"/>
<evidence type="ECO:0000259" key="2">
    <source>
        <dbReference type="Pfam" id="PF07859"/>
    </source>
</evidence>
<dbReference type="Proteomes" id="UP000799441">
    <property type="component" value="Unassembled WGS sequence"/>
</dbReference>